<dbReference type="InterPro" id="IPR050775">
    <property type="entry name" value="FAD-binding_Monooxygenases"/>
</dbReference>
<feature type="domain" description="GST N-terminal" evidence="7">
    <location>
        <begin position="641"/>
        <end position="712"/>
    </location>
</feature>
<dbReference type="EMBL" id="JAAABM010000018">
    <property type="protein sequence ID" value="KAF7671964.1"/>
    <property type="molecule type" value="Genomic_DNA"/>
</dbReference>
<dbReference type="InterPro" id="IPR036188">
    <property type="entry name" value="FAD/NAD-bd_sf"/>
</dbReference>
<dbReference type="SUPFAM" id="SSF51905">
    <property type="entry name" value="FAD/NAD(P)-binding domain"/>
    <property type="match status" value="2"/>
</dbReference>
<reference evidence="9" key="2">
    <citation type="submission" date="2020-08" db="EMBL/GenBank/DDBJ databases">
        <title>Draft Genome Sequence of Cumin Blight Pathogen Alternaria burnsii.</title>
        <authorList>
            <person name="Feng Z."/>
        </authorList>
    </citation>
    <scope>NUCLEOTIDE SEQUENCE</scope>
    <source>
        <strain evidence="9">CBS107.38</strain>
    </source>
</reference>
<dbReference type="CDD" id="cd00299">
    <property type="entry name" value="GST_C_family"/>
    <property type="match status" value="1"/>
</dbReference>
<dbReference type="GO" id="GO:0004497">
    <property type="term" value="F:monooxygenase activity"/>
    <property type="evidence" value="ECO:0007669"/>
    <property type="project" value="UniProtKB-KW"/>
</dbReference>
<dbReference type="Proteomes" id="UP000596902">
    <property type="component" value="Unassembled WGS sequence"/>
</dbReference>
<dbReference type="SUPFAM" id="SSF47616">
    <property type="entry name" value="GST C-terminal domain-like"/>
    <property type="match status" value="1"/>
</dbReference>
<evidence type="ECO:0000313" key="10">
    <source>
        <dbReference type="Proteomes" id="UP000596902"/>
    </source>
</evidence>
<dbReference type="RefSeq" id="XP_038782324.1">
    <property type="nucleotide sequence ID" value="XM_038934910.1"/>
</dbReference>
<dbReference type="Gene3D" id="3.40.30.110">
    <property type="match status" value="2"/>
</dbReference>
<sequence>MESAKTPRDISEALLNRYAEERDKRLKHSGVKQYVNFRSQGLQDLDKDPWVDYNDPRVNDPPLKDGTNIKYLITGAGINGVVLGGRLVEAGISSKDVVCVDIAGGFGGTWYYNRYPGVMCDVEGYCYIPFLEETGYQPRHKYSYGHEIRRQIERCADHFGIRGQFCTSIDSQSWDEEKKLWVVTMTRSVGAPSTSETFTVYADFVMISGAPLTVPKMPYLPGFEKLHQKKHVFHSARWDYEYTGGTQEKPDLEKLQGKRVAIIGTGATAVQIVPELAKWADHVYVVQRTATHVGPRNQTETDPQYWAKITSKKGWQKKRRLVFDAYVSNSKGYGPDLINDGWTATPAGSGFLGSNSRVVAPNDVEEHIKDLHTLDFPRTEYLRKRVDEIVKEKNTAEKLKAWYGSWCKRPSFHDEYLQAFNKPNVTLIDTDGKGLDRYTENGIQYDGIEYDIDALILATGFTVDPDLDPSEKSRMVIKGRGGLTMKEYWHLPDAGTFLGSTMPGFPNLFGYFNRGAPVSWNLTSTMDMLATLVASIITKAQKQVGQGQRFVIEASKEAEHEYGLEVAKRAGWFAVLPSCTPGYFNGEAPEHRTLATSPLKSNLHTPSMYCSSSLVLSTHKNLNRSRILMDFAMASAPIIAFDYDMSPYGYKTRTLLASSKMPFQRSLQPIVIPRPILESLSITYRRVPLLAIGKDIYCDSSLITSTLQEKFDILPTSPADKAYEAFGIALFESVLKVIPSAMLTPDAIKDRITIFQILKHPDYASLRPSGLAEVRGKFHIIETEFLAGPGQYIGGDSFTLADLHAGFAVDFALKVQGLINEPGFSQHDFPRIYEWISKWPKAEFAEMSPEQVHKTIESANYSAQEIGVDSMDPIGIAEGTEITVESADADPGAHPQKGKLVGLDGKEAVLQLESGVRLHFPRVGYVMKEAKTR</sequence>
<organism evidence="9 10">
    <name type="scientific">Alternaria burnsii</name>
    <dbReference type="NCBI Taxonomy" id="1187904"/>
    <lineage>
        <taxon>Eukaryota</taxon>
        <taxon>Fungi</taxon>
        <taxon>Dikarya</taxon>
        <taxon>Ascomycota</taxon>
        <taxon>Pezizomycotina</taxon>
        <taxon>Dothideomycetes</taxon>
        <taxon>Pleosporomycetidae</taxon>
        <taxon>Pleosporales</taxon>
        <taxon>Pleosporineae</taxon>
        <taxon>Pleosporaceae</taxon>
        <taxon>Alternaria</taxon>
        <taxon>Alternaria sect. Alternaria</taxon>
    </lineage>
</organism>
<comment type="cofactor">
    <cofactor evidence="1">
        <name>FAD</name>
        <dbReference type="ChEBI" id="CHEBI:57692"/>
    </cofactor>
</comment>
<evidence type="ECO:0000259" key="8">
    <source>
        <dbReference type="Pfam" id="PF25907"/>
    </source>
</evidence>
<gene>
    <name evidence="9" type="ORF">GT037_009863</name>
</gene>
<dbReference type="Pfam" id="PF25907">
    <property type="entry name" value="DUF7962"/>
    <property type="match status" value="1"/>
</dbReference>
<feature type="domain" description="DUF7962" evidence="8">
    <location>
        <begin position="745"/>
        <end position="842"/>
    </location>
</feature>
<dbReference type="SUPFAM" id="SSF52833">
    <property type="entry name" value="Thioredoxin-like"/>
    <property type="match status" value="1"/>
</dbReference>
<dbReference type="GeneID" id="62208088"/>
<comment type="similarity">
    <text evidence="2">Belongs to the FAD-binding monooxygenase family.</text>
</comment>
<dbReference type="Pfam" id="PF13417">
    <property type="entry name" value="GST_N_3"/>
    <property type="match status" value="1"/>
</dbReference>
<proteinExistence type="inferred from homology"/>
<evidence type="ECO:0000256" key="1">
    <source>
        <dbReference type="ARBA" id="ARBA00001974"/>
    </source>
</evidence>
<comment type="caution">
    <text evidence="9">The sequence shown here is derived from an EMBL/GenBank/DDBJ whole genome shotgun (WGS) entry which is preliminary data.</text>
</comment>
<evidence type="ECO:0000256" key="3">
    <source>
        <dbReference type="ARBA" id="ARBA00022630"/>
    </source>
</evidence>
<keyword evidence="5" id="KW-0521">NADP</keyword>
<keyword evidence="3" id="KW-0285">Flavoprotein</keyword>
<dbReference type="InterPro" id="IPR036249">
    <property type="entry name" value="Thioredoxin-like_sf"/>
</dbReference>
<dbReference type="Gene3D" id="3.50.50.60">
    <property type="entry name" value="FAD/NAD(P)-binding domain"/>
    <property type="match status" value="3"/>
</dbReference>
<evidence type="ECO:0000259" key="7">
    <source>
        <dbReference type="Pfam" id="PF13417"/>
    </source>
</evidence>
<evidence type="ECO:0000256" key="4">
    <source>
        <dbReference type="ARBA" id="ARBA00022827"/>
    </source>
</evidence>
<dbReference type="AlphaFoldDB" id="A0A8H7EBY5"/>
<dbReference type="PANTHER" id="PTHR43098:SF2">
    <property type="entry name" value="FAD-BINDING MONOOXYGENASE AUSB-RELATED"/>
    <property type="match status" value="1"/>
</dbReference>
<dbReference type="InterPro" id="IPR036282">
    <property type="entry name" value="Glutathione-S-Trfase_C_sf"/>
</dbReference>
<reference evidence="9" key="1">
    <citation type="submission" date="2020-01" db="EMBL/GenBank/DDBJ databases">
        <authorList>
            <person name="Feng Z.H.Z."/>
        </authorList>
    </citation>
    <scope>NUCLEOTIDE SEQUENCE</scope>
    <source>
        <strain evidence="9">CBS107.38</strain>
    </source>
</reference>
<accession>A0A8H7EBY5</accession>
<evidence type="ECO:0000256" key="5">
    <source>
        <dbReference type="ARBA" id="ARBA00022857"/>
    </source>
</evidence>
<evidence type="ECO:0000256" key="2">
    <source>
        <dbReference type="ARBA" id="ARBA00010139"/>
    </source>
</evidence>
<keyword evidence="10" id="KW-1185">Reference proteome</keyword>
<keyword evidence="6" id="KW-0560">Oxidoreductase</keyword>
<name>A0A8H7EBY5_9PLEO</name>
<protein>
    <submittedName>
        <fullName evidence="9">Phenylacetone monooxygenase</fullName>
    </submittedName>
</protein>
<dbReference type="InterPro" id="IPR058268">
    <property type="entry name" value="DUF7962"/>
</dbReference>
<keyword evidence="9" id="KW-0503">Monooxygenase</keyword>
<keyword evidence="4" id="KW-0274">FAD</keyword>
<dbReference type="InterPro" id="IPR004045">
    <property type="entry name" value="Glutathione_S-Trfase_N"/>
</dbReference>
<dbReference type="PANTHER" id="PTHR43098">
    <property type="entry name" value="L-ORNITHINE N(5)-MONOOXYGENASE-RELATED"/>
    <property type="match status" value="1"/>
</dbReference>
<evidence type="ECO:0000256" key="6">
    <source>
        <dbReference type="ARBA" id="ARBA00023002"/>
    </source>
</evidence>
<evidence type="ECO:0000313" key="9">
    <source>
        <dbReference type="EMBL" id="KAF7671964.1"/>
    </source>
</evidence>